<sequence length="72" mass="8142">MMKITVEWPEEVKGEHFIDPYLIINYTVTVGGTMIQLTDGKILKIKESYSYVDEFVTQANMEVLKKAGGENG</sequence>
<dbReference type="EMBL" id="AHYS01000006">
    <property type="protein sequence ID" value="ESK61280.1"/>
    <property type="molecule type" value="Genomic_DNA"/>
</dbReference>
<dbReference type="AlphaFoldDB" id="S1RM23"/>
<organism evidence="1 2">
    <name type="scientific">Enterococcus cecorum DSM 20682 = ATCC 43198</name>
    <dbReference type="NCBI Taxonomy" id="1121864"/>
    <lineage>
        <taxon>Bacteria</taxon>
        <taxon>Bacillati</taxon>
        <taxon>Bacillota</taxon>
        <taxon>Bacilli</taxon>
        <taxon>Lactobacillales</taxon>
        <taxon>Enterococcaceae</taxon>
        <taxon>Enterococcus</taxon>
    </lineage>
</organism>
<reference evidence="1 2" key="1">
    <citation type="submission" date="2013-10" db="EMBL/GenBank/DDBJ databases">
        <title>The Genome Sequence of Enterococcus cecorum DSM 20682 (= ATCC 43198) (Illumina assembly).</title>
        <authorList>
            <consortium name="The Broad Institute Genomics Platform"/>
            <consortium name="The Broad Institute Genome Sequencing Center for Infectious Disease"/>
            <person name="Earl A."/>
            <person name="Russ C."/>
            <person name="Gilmore M."/>
            <person name="Surin D."/>
            <person name="Walker B."/>
            <person name="Young S."/>
            <person name="Zeng Q."/>
            <person name="Gargeya S."/>
            <person name="Fitzgerald M."/>
            <person name="Haas B."/>
            <person name="Abouelleil A."/>
            <person name="Allen A.W."/>
            <person name="Alvarado L."/>
            <person name="Arachchi H.M."/>
            <person name="Berlin A.M."/>
            <person name="Chapman S.B."/>
            <person name="Gainer-Dewar J."/>
            <person name="Goldberg J."/>
            <person name="Griggs A."/>
            <person name="Gujja S."/>
            <person name="Hansen M."/>
            <person name="Howarth C."/>
            <person name="Imamovic A."/>
            <person name="Ireland A."/>
            <person name="Larimer J."/>
            <person name="McCowan C."/>
            <person name="Murphy C."/>
            <person name="Pearson M."/>
            <person name="Poon T.W."/>
            <person name="Priest M."/>
            <person name="Roberts A."/>
            <person name="Saif S."/>
            <person name="Shea T."/>
            <person name="Sisk P."/>
            <person name="Sykes S."/>
            <person name="Wortman J."/>
            <person name="Nusbaum C."/>
            <person name="Birren B."/>
        </authorList>
    </citation>
    <scope>NUCLEOTIDE SEQUENCE [LARGE SCALE GENOMIC DNA]</scope>
    <source>
        <strain evidence="1 2">ATCC 43198</strain>
    </source>
</reference>
<dbReference type="HOGENOM" id="CLU_2716030_0_0_9"/>
<protein>
    <submittedName>
        <fullName evidence="1">Uncharacterized protein</fullName>
    </submittedName>
</protein>
<keyword evidence="2" id="KW-1185">Reference proteome</keyword>
<accession>S1RM23</accession>
<evidence type="ECO:0000313" key="1">
    <source>
        <dbReference type="EMBL" id="ESK61280.1"/>
    </source>
</evidence>
<evidence type="ECO:0000313" key="2">
    <source>
        <dbReference type="Proteomes" id="UP000017415"/>
    </source>
</evidence>
<name>S1RM23_9ENTE</name>
<dbReference type="Proteomes" id="UP000017415">
    <property type="component" value="Unassembled WGS sequence"/>
</dbReference>
<proteinExistence type="predicted"/>
<comment type="caution">
    <text evidence="1">The sequence shown here is derived from an EMBL/GenBank/DDBJ whole genome shotgun (WGS) entry which is preliminary data.</text>
</comment>
<dbReference type="PATRIC" id="fig|1121864.4.peg.712"/>
<gene>
    <name evidence="1" type="ORF">OMO_01340</name>
</gene>